<gene>
    <name evidence="3" type="ORF">EOD42_09615</name>
</gene>
<sequence length="539" mass="59960">MQPAPRPSSLSLDPPREPSRPEWRSTPPGGVARPPRAPLSVLYVLLAGLPWLICAMLPPLNHDVAGVLNFAQRMIAGERLYTDLIDVNPPLIFVLNLVPAAIGAYTPIGPVAALLMLVFALMSASLLLSWRLLTQLELPPLPRQVAMAAIAMTEICAGYDFAQREHLMLMAGMPYLVMAALRGEGRRAGGRLMLLVTVLAAVGFGIKPHFMAVPALVELWVLCCLGPRRWLADPVPWIMGGIWVLYLISLPLLFPAYFAHVVPLVWDYYVSLGGLNWWQVLFLDSLMPAWVMLVLLAPLAFWRGPPLARVVALAALGSFLSAWVQKKGWSYHVLPINLYGGLLAALLAAHWAGRVLAPSRAESAAPRMAVAAAVVLSFFHLLGSEAPYRQITWSWSRVGILTRELQDSALGERLLVLSPDVFPVYPALNYAEAQSTLRTMTLWLLQGVYQECPRNNARFREPWEMSRTEFFVYRTVAEDFARAPPAAVLVSDNAGIRWCGGRPFDLIAYFSRHPLFAETFSHYRQTGAFEGYRLYRREE</sequence>
<evidence type="ECO:0000256" key="1">
    <source>
        <dbReference type="SAM" id="MobiDB-lite"/>
    </source>
</evidence>
<dbReference type="EMBL" id="SACL01000003">
    <property type="protein sequence ID" value="RVT96665.1"/>
    <property type="molecule type" value="Genomic_DNA"/>
</dbReference>
<keyword evidence="2" id="KW-0812">Transmembrane</keyword>
<feature type="transmembrane region" description="Helical" evidence="2">
    <location>
        <begin position="278"/>
        <end position="300"/>
    </location>
</feature>
<feature type="transmembrane region" description="Helical" evidence="2">
    <location>
        <begin position="188"/>
        <end position="206"/>
    </location>
</feature>
<feature type="transmembrane region" description="Helical" evidence="2">
    <location>
        <begin position="336"/>
        <end position="357"/>
    </location>
</feature>
<keyword evidence="2" id="KW-1133">Transmembrane helix</keyword>
<feature type="transmembrane region" description="Helical" evidence="2">
    <location>
        <begin position="41"/>
        <end position="60"/>
    </location>
</feature>
<comment type="caution">
    <text evidence="3">The sequence shown here is derived from an EMBL/GenBank/DDBJ whole genome shotgun (WGS) entry which is preliminary data.</text>
</comment>
<feature type="compositionally biased region" description="Basic and acidic residues" evidence="1">
    <location>
        <begin position="14"/>
        <end position="23"/>
    </location>
</feature>
<keyword evidence="4" id="KW-1185">Reference proteome</keyword>
<proteinExistence type="predicted"/>
<evidence type="ECO:0000313" key="3">
    <source>
        <dbReference type="EMBL" id="RVT96665.1"/>
    </source>
</evidence>
<evidence type="ECO:0000256" key="2">
    <source>
        <dbReference type="SAM" id="Phobius"/>
    </source>
</evidence>
<name>A0A437MGD7_9PROT</name>
<dbReference type="AlphaFoldDB" id="A0A437MGD7"/>
<evidence type="ECO:0000313" key="4">
    <source>
        <dbReference type="Proteomes" id="UP000282957"/>
    </source>
</evidence>
<feature type="region of interest" description="Disordered" evidence="1">
    <location>
        <begin position="1"/>
        <end position="31"/>
    </location>
</feature>
<dbReference type="Proteomes" id="UP000282957">
    <property type="component" value="Unassembled WGS sequence"/>
</dbReference>
<dbReference type="OrthoDB" id="6196188at2"/>
<organism evidence="3 4">
    <name type="scientific">Rhodovarius crocodyli</name>
    <dbReference type="NCBI Taxonomy" id="1979269"/>
    <lineage>
        <taxon>Bacteria</taxon>
        <taxon>Pseudomonadati</taxon>
        <taxon>Pseudomonadota</taxon>
        <taxon>Alphaproteobacteria</taxon>
        <taxon>Acetobacterales</taxon>
        <taxon>Roseomonadaceae</taxon>
        <taxon>Rhodovarius</taxon>
    </lineage>
</organism>
<accession>A0A437MGD7</accession>
<keyword evidence="2" id="KW-0472">Membrane</keyword>
<evidence type="ECO:0008006" key="5">
    <source>
        <dbReference type="Google" id="ProtNLM"/>
    </source>
</evidence>
<dbReference type="RefSeq" id="WP_127787317.1">
    <property type="nucleotide sequence ID" value="NZ_SACL01000003.1"/>
</dbReference>
<feature type="transmembrane region" description="Helical" evidence="2">
    <location>
        <begin position="243"/>
        <end position="266"/>
    </location>
</feature>
<feature type="transmembrane region" description="Helical" evidence="2">
    <location>
        <begin position="307"/>
        <end position="324"/>
    </location>
</feature>
<protein>
    <recommendedName>
        <fullName evidence="5">Glycosyltransferase RgtA/B/C/D-like domain-containing protein</fullName>
    </recommendedName>
</protein>
<reference evidence="3 4" key="1">
    <citation type="submission" date="2019-01" db="EMBL/GenBank/DDBJ databases">
        <authorList>
            <person name="Chen W.-M."/>
        </authorList>
    </citation>
    <scope>NUCLEOTIDE SEQUENCE [LARGE SCALE GENOMIC DNA]</scope>
    <source>
        <strain evidence="3 4">CCP-6</strain>
    </source>
</reference>
<feature type="transmembrane region" description="Helical" evidence="2">
    <location>
        <begin position="364"/>
        <end position="382"/>
    </location>
</feature>
<feature type="transmembrane region" description="Helical" evidence="2">
    <location>
        <begin position="112"/>
        <end position="133"/>
    </location>
</feature>